<feature type="region of interest" description="Disordered" evidence="1">
    <location>
        <begin position="1"/>
        <end position="40"/>
    </location>
</feature>
<evidence type="ECO:0000313" key="3">
    <source>
        <dbReference type="Proteomes" id="UP001589575"/>
    </source>
</evidence>
<accession>A0ABV5FYR5</accession>
<keyword evidence="3" id="KW-1185">Reference proteome</keyword>
<protein>
    <submittedName>
        <fullName evidence="2">Uncharacterized protein</fullName>
    </submittedName>
</protein>
<dbReference type="EMBL" id="JBHMFI010000001">
    <property type="protein sequence ID" value="MFB9071814.1"/>
    <property type="molecule type" value="Genomic_DNA"/>
</dbReference>
<reference evidence="2 3" key="1">
    <citation type="submission" date="2024-09" db="EMBL/GenBank/DDBJ databases">
        <authorList>
            <person name="Sun Q."/>
            <person name="Mori K."/>
        </authorList>
    </citation>
    <scope>NUCLEOTIDE SEQUENCE [LARGE SCALE GENOMIC DNA]</scope>
    <source>
        <strain evidence="2 3">CCM 7609</strain>
    </source>
</reference>
<gene>
    <name evidence="2" type="ORF">ACFFX0_11615</name>
</gene>
<sequence length="40" mass="4220">MFPSASPGDFREGKGISPGAGNRVRRKRTRILAEGPGPVP</sequence>
<name>A0ABV5FYR5_9MICC</name>
<organism evidence="2 3">
    <name type="scientific">Citricoccus parietis</name>
    <dbReference type="NCBI Taxonomy" id="592307"/>
    <lineage>
        <taxon>Bacteria</taxon>
        <taxon>Bacillati</taxon>
        <taxon>Actinomycetota</taxon>
        <taxon>Actinomycetes</taxon>
        <taxon>Micrococcales</taxon>
        <taxon>Micrococcaceae</taxon>
        <taxon>Citricoccus</taxon>
    </lineage>
</organism>
<proteinExistence type="predicted"/>
<evidence type="ECO:0000313" key="2">
    <source>
        <dbReference type="EMBL" id="MFB9071814.1"/>
    </source>
</evidence>
<dbReference type="Proteomes" id="UP001589575">
    <property type="component" value="Unassembled WGS sequence"/>
</dbReference>
<comment type="caution">
    <text evidence="2">The sequence shown here is derived from an EMBL/GenBank/DDBJ whole genome shotgun (WGS) entry which is preliminary data.</text>
</comment>
<evidence type="ECO:0000256" key="1">
    <source>
        <dbReference type="SAM" id="MobiDB-lite"/>
    </source>
</evidence>